<dbReference type="Proteomes" id="UP000193411">
    <property type="component" value="Unassembled WGS sequence"/>
</dbReference>
<dbReference type="InterPro" id="IPR000209">
    <property type="entry name" value="Peptidase_S8/S53_dom"/>
</dbReference>
<dbReference type="Gene3D" id="3.40.50.200">
    <property type="entry name" value="Peptidase S8/S53 domain"/>
    <property type="match status" value="1"/>
</dbReference>
<evidence type="ECO:0000256" key="1">
    <source>
        <dbReference type="ARBA" id="ARBA00011073"/>
    </source>
</evidence>
<keyword evidence="3" id="KW-0964">Secreted</keyword>
<evidence type="ECO:0000256" key="4">
    <source>
        <dbReference type="ARBA" id="ARBA00022670"/>
    </source>
</evidence>
<feature type="non-terminal residue" evidence="11">
    <location>
        <position position="1"/>
    </location>
</feature>
<reference evidence="11 12" key="1">
    <citation type="submission" date="2016-07" db="EMBL/GenBank/DDBJ databases">
        <title>Pervasive Adenine N6-methylation of Active Genes in Fungi.</title>
        <authorList>
            <consortium name="DOE Joint Genome Institute"/>
            <person name="Mondo S.J."/>
            <person name="Dannebaum R.O."/>
            <person name="Kuo R.C."/>
            <person name="Labutti K."/>
            <person name="Haridas S."/>
            <person name="Kuo A."/>
            <person name="Salamov A."/>
            <person name="Ahrendt S.R."/>
            <person name="Lipzen A."/>
            <person name="Sullivan W."/>
            <person name="Andreopoulos W.B."/>
            <person name="Clum A."/>
            <person name="Lindquist E."/>
            <person name="Daum C."/>
            <person name="Ramamoorthy G.K."/>
            <person name="Gryganskyi A."/>
            <person name="Culley D."/>
            <person name="Magnuson J.K."/>
            <person name="James T.Y."/>
            <person name="O'Malley M.A."/>
            <person name="Stajich J.E."/>
            <person name="Spatafora J.W."/>
            <person name="Visel A."/>
            <person name="Grigoriev I.V."/>
        </authorList>
    </citation>
    <scope>NUCLEOTIDE SEQUENCE [LARGE SCALE GENOMIC DNA]</scope>
    <source>
        <strain evidence="11 12">PL171</strain>
    </source>
</reference>
<dbReference type="GO" id="GO:0006508">
    <property type="term" value="P:proteolysis"/>
    <property type="evidence" value="ECO:0007669"/>
    <property type="project" value="UniProtKB-KW"/>
</dbReference>
<dbReference type="GO" id="GO:0008240">
    <property type="term" value="F:tripeptidyl-peptidase activity"/>
    <property type="evidence" value="ECO:0007669"/>
    <property type="project" value="TreeGrafter"/>
</dbReference>
<dbReference type="STRING" id="765915.A0A1Y2HCW7"/>
<dbReference type="PROSITE" id="PS51892">
    <property type="entry name" value="SUBTILASE"/>
    <property type="match status" value="1"/>
</dbReference>
<dbReference type="PROSITE" id="PS00136">
    <property type="entry name" value="SUBTILASE_ASP"/>
    <property type="match status" value="1"/>
</dbReference>
<accession>A0A1Y2HCW7</accession>
<feature type="domain" description="PA" evidence="10">
    <location>
        <begin position="234"/>
        <end position="310"/>
    </location>
</feature>
<dbReference type="PANTHER" id="PTHR43806">
    <property type="entry name" value="PEPTIDASE S8"/>
    <property type="match status" value="1"/>
</dbReference>
<sequence>GRGIKIGVVDTGIDWKHPAFAEPGKTCETFKGPGCRVLYGHDFVGDAYDSNNEAAVPQPDNDPMDCNGHGTHCAGISGGKDERIEGVAPGAVFGAYRIFGCEGSTSTEIILAALEQSYQDGMSVINMSLGGGRVTDDYPTAQAVDVLSDNGVYTMSAVGNSGTGGISWVSAPGVASRGIGVASFDNTHVLAQGADVTGAGDFKQLTFAYSDAGSKFDADVPQPIIRSPNAPTAANDGCDPFPADHFKGGVALVRRGACAFTVKGVNAVNAGATGVIIYNNVPGDMAGGVVDPAQLKAPIAFISGKSGEALYAAAAKPAEVKVTFKKDLVAVPSATAGLPSGFSSWGLTQNLQMKPDVGAPGTT</sequence>
<dbReference type="PRINTS" id="PR00723">
    <property type="entry name" value="SUBTILISIN"/>
</dbReference>
<dbReference type="SUPFAM" id="SSF52743">
    <property type="entry name" value="Subtilisin-like"/>
    <property type="match status" value="1"/>
</dbReference>
<comment type="caution">
    <text evidence="11">The sequence shown here is derived from an EMBL/GenBank/DDBJ whole genome shotgun (WGS) entry which is preliminary data.</text>
</comment>
<gene>
    <name evidence="11" type="ORF">BCR44DRAFT_1391883</name>
</gene>
<evidence type="ECO:0000259" key="10">
    <source>
        <dbReference type="Pfam" id="PF02225"/>
    </source>
</evidence>
<dbReference type="InterPro" id="IPR003137">
    <property type="entry name" value="PA_domain"/>
</dbReference>
<dbReference type="InterPro" id="IPR050131">
    <property type="entry name" value="Peptidase_S8_subtilisin-like"/>
</dbReference>
<evidence type="ECO:0000313" key="11">
    <source>
        <dbReference type="EMBL" id="ORZ32440.1"/>
    </source>
</evidence>
<comment type="similarity">
    <text evidence="1 8">Belongs to the peptidase S8 family.</text>
</comment>
<dbReference type="OrthoDB" id="10256524at2759"/>
<evidence type="ECO:0000256" key="5">
    <source>
        <dbReference type="ARBA" id="ARBA00022729"/>
    </source>
</evidence>
<dbReference type="PANTHER" id="PTHR43806:SF14">
    <property type="entry name" value="TRIPEPTIDYL-PEPTIDASE 2"/>
    <property type="match status" value="1"/>
</dbReference>
<evidence type="ECO:0000256" key="2">
    <source>
        <dbReference type="ARBA" id="ARBA00022512"/>
    </source>
</evidence>
<organism evidence="11 12">
    <name type="scientific">Catenaria anguillulae PL171</name>
    <dbReference type="NCBI Taxonomy" id="765915"/>
    <lineage>
        <taxon>Eukaryota</taxon>
        <taxon>Fungi</taxon>
        <taxon>Fungi incertae sedis</taxon>
        <taxon>Blastocladiomycota</taxon>
        <taxon>Blastocladiomycetes</taxon>
        <taxon>Blastocladiales</taxon>
        <taxon>Catenariaceae</taxon>
        <taxon>Catenaria</taxon>
    </lineage>
</organism>
<dbReference type="InterPro" id="IPR015500">
    <property type="entry name" value="Peptidase_S8_subtilisin-rel"/>
</dbReference>
<evidence type="ECO:0000256" key="7">
    <source>
        <dbReference type="ARBA" id="ARBA00022825"/>
    </source>
</evidence>
<proteinExistence type="inferred from homology"/>
<dbReference type="SUPFAM" id="SSF52025">
    <property type="entry name" value="PA domain"/>
    <property type="match status" value="1"/>
</dbReference>
<protein>
    <submittedName>
        <fullName evidence="11">Peptidase S8/S53 domain-containing protein</fullName>
    </submittedName>
</protein>
<dbReference type="AlphaFoldDB" id="A0A1Y2HCW7"/>
<feature type="domain" description="Peptidase S8/S53" evidence="9">
    <location>
        <begin position="1"/>
        <end position="361"/>
    </location>
</feature>
<keyword evidence="2" id="KW-0134">Cell wall</keyword>
<evidence type="ECO:0000256" key="6">
    <source>
        <dbReference type="ARBA" id="ARBA00022801"/>
    </source>
</evidence>
<comment type="caution">
    <text evidence="8">Lacks conserved residue(s) required for the propagation of feature annotation.</text>
</comment>
<keyword evidence="6" id="KW-0378">Hydrolase</keyword>
<keyword evidence="4" id="KW-0645">Protease</keyword>
<dbReference type="Pfam" id="PF02225">
    <property type="entry name" value="PA"/>
    <property type="match status" value="1"/>
</dbReference>
<evidence type="ECO:0000259" key="9">
    <source>
        <dbReference type="Pfam" id="PF00082"/>
    </source>
</evidence>
<keyword evidence="5" id="KW-0732">Signal</keyword>
<dbReference type="Pfam" id="PF00082">
    <property type="entry name" value="Peptidase_S8"/>
    <property type="match status" value="1"/>
</dbReference>
<dbReference type="InterPro" id="IPR046450">
    <property type="entry name" value="PA_dom_sf"/>
</dbReference>
<dbReference type="Gene3D" id="3.50.30.30">
    <property type="match status" value="1"/>
</dbReference>
<name>A0A1Y2HCW7_9FUNG</name>
<dbReference type="GO" id="GO:0005829">
    <property type="term" value="C:cytosol"/>
    <property type="evidence" value="ECO:0007669"/>
    <property type="project" value="TreeGrafter"/>
</dbReference>
<keyword evidence="7" id="KW-0720">Serine protease</keyword>
<evidence type="ECO:0000256" key="8">
    <source>
        <dbReference type="PROSITE-ProRule" id="PRU01240"/>
    </source>
</evidence>
<evidence type="ECO:0000313" key="12">
    <source>
        <dbReference type="Proteomes" id="UP000193411"/>
    </source>
</evidence>
<dbReference type="InterPro" id="IPR023827">
    <property type="entry name" value="Peptidase_S8_Asp-AS"/>
</dbReference>
<evidence type="ECO:0000256" key="3">
    <source>
        <dbReference type="ARBA" id="ARBA00022525"/>
    </source>
</evidence>
<dbReference type="GO" id="GO:0004252">
    <property type="term" value="F:serine-type endopeptidase activity"/>
    <property type="evidence" value="ECO:0007669"/>
    <property type="project" value="InterPro"/>
</dbReference>
<keyword evidence="12" id="KW-1185">Reference proteome</keyword>
<dbReference type="EMBL" id="MCFL01000046">
    <property type="protein sequence ID" value="ORZ32440.1"/>
    <property type="molecule type" value="Genomic_DNA"/>
</dbReference>
<dbReference type="InterPro" id="IPR036852">
    <property type="entry name" value="Peptidase_S8/S53_dom_sf"/>
</dbReference>